<keyword evidence="3" id="KW-1185">Reference proteome</keyword>
<organism evidence="2 3">
    <name type="scientific">Blastococcus saxobsidens (strain DD2)</name>
    <dbReference type="NCBI Taxonomy" id="1146883"/>
    <lineage>
        <taxon>Bacteria</taxon>
        <taxon>Bacillati</taxon>
        <taxon>Actinomycetota</taxon>
        <taxon>Actinomycetes</taxon>
        <taxon>Geodermatophilales</taxon>
        <taxon>Geodermatophilaceae</taxon>
        <taxon>Blastococcus</taxon>
    </lineage>
</organism>
<dbReference type="EMBL" id="FO117623">
    <property type="protein sequence ID" value="CCG04455.1"/>
    <property type="molecule type" value="Genomic_DNA"/>
</dbReference>
<proteinExistence type="predicted"/>
<feature type="domain" description="Hemerythrin-like" evidence="1">
    <location>
        <begin position="43"/>
        <end position="175"/>
    </location>
</feature>
<gene>
    <name evidence="2" type="ordered locus">BLASA_3593</name>
</gene>
<dbReference type="InterPro" id="IPR012312">
    <property type="entry name" value="Hemerythrin-like"/>
</dbReference>
<name>H6RUT3_BLASD</name>
<protein>
    <recommendedName>
        <fullName evidence="1">Hemerythrin-like domain-containing protein</fullName>
    </recommendedName>
</protein>
<sequence>MTATAVRSPVVRIPVPRRPAAPAVPPDRAAHPGRAAAYQRVLHQLVRRELRTLADVVSWAPDAECVRTGILTCHAGLVARVLLHHHAVEREAVWPALLRAVPATARPTAAVAVADWTLSCARIDAALRDLDTAARQWAVTSSGRARDSFGRACRALADDVAAQTAEEERTLLPLLDAHLTEADWTPIIRTARCGLSGRQRLLVLGLALEDCCAGDRARLLLGTPRGTRLAWRVYGGGRYRAAIVRLRGAPPAR</sequence>
<reference evidence="3" key="2">
    <citation type="submission" date="2012-02" db="EMBL/GenBank/DDBJ databases">
        <title>Complete genome sequence of Blastococcus saxobsidens strain DD2.</title>
        <authorList>
            <person name="Genoscope."/>
        </authorList>
    </citation>
    <scope>NUCLEOTIDE SEQUENCE [LARGE SCALE GENOMIC DNA]</scope>
    <source>
        <strain evidence="3">DD2</strain>
    </source>
</reference>
<evidence type="ECO:0000259" key="1">
    <source>
        <dbReference type="Pfam" id="PF01814"/>
    </source>
</evidence>
<dbReference type="eggNOG" id="COG3945">
    <property type="taxonomic scope" value="Bacteria"/>
</dbReference>
<reference evidence="2 3" key="1">
    <citation type="journal article" date="2012" name="J. Bacteriol.">
        <title>Genome Sequence of Blastococcus saxobsidens DD2, a Stone-Inhabiting Bacterium.</title>
        <authorList>
            <person name="Chouaia B."/>
            <person name="Crotti E."/>
            <person name="Brusetti L."/>
            <person name="Daffonchio D."/>
            <person name="Essoussi I."/>
            <person name="Nouioui I."/>
            <person name="Sbissi I."/>
            <person name="Ghodhbane-Gtari F."/>
            <person name="Gtari M."/>
            <person name="Vacherie B."/>
            <person name="Barbe V."/>
            <person name="Medigue C."/>
            <person name="Gury J."/>
            <person name="Pujic P."/>
            <person name="Normand P."/>
        </authorList>
    </citation>
    <scope>NUCLEOTIDE SEQUENCE [LARGE SCALE GENOMIC DNA]</scope>
    <source>
        <strain evidence="2 3">DD2</strain>
    </source>
</reference>
<dbReference type="HOGENOM" id="CLU_095990_0_0_11"/>
<dbReference type="CDD" id="cd12108">
    <property type="entry name" value="Hr-like"/>
    <property type="match status" value="1"/>
</dbReference>
<evidence type="ECO:0000313" key="2">
    <source>
        <dbReference type="EMBL" id="CCG04455.1"/>
    </source>
</evidence>
<dbReference type="RefSeq" id="WP_014377334.1">
    <property type="nucleotide sequence ID" value="NC_016943.1"/>
</dbReference>
<dbReference type="STRING" id="1146883.BLASA_3593"/>
<dbReference type="Gene3D" id="1.20.120.520">
    <property type="entry name" value="nmb1532 protein domain like"/>
    <property type="match status" value="1"/>
</dbReference>
<dbReference type="Proteomes" id="UP000007517">
    <property type="component" value="Chromosome"/>
</dbReference>
<dbReference type="Pfam" id="PF01814">
    <property type="entry name" value="Hemerythrin"/>
    <property type="match status" value="1"/>
</dbReference>
<dbReference type="OrthoDB" id="5197650at2"/>
<evidence type="ECO:0000313" key="3">
    <source>
        <dbReference type="Proteomes" id="UP000007517"/>
    </source>
</evidence>
<accession>H6RUT3</accession>
<dbReference type="AlphaFoldDB" id="H6RUT3"/>
<dbReference type="KEGG" id="bsd:BLASA_3593"/>